<dbReference type="PROSITE" id="PS00941">
    <property type="entry name" value="CARBOXYLESTERASE_B_2"/>
    <property type="match status" value="1"/>
</dbReference>
<dbReference type="EC" id="3.1.1.-" evidence="3"/>
<dbReference type="InterPro" id="IPR019826">
    <property type="entry name" value="Carboxylesterase_B_AS"/>
</dbReference>
<dbReference type="GO" id="GO:0016787">
    <property type="term" value="F:hydrolase activity"/>
    <property type="evidence" value="ECO:0007669"/>
    <property type="project" value="UniProtKB-KW"/>
</dbReference>
<dbReference type="Pfam" id="PF00135">
    <property type="entry name" value="COesterase"/>
    <property type="match status" value="1"/>
</dbReference>
<dbReference type="Proteomes" id="UP000623467">
    <property type="component" value="Unassembled WGS sequence"/>
</dbReference>
<sequence length="556" mass="60622">MSPPPVVCQSTRTVLACSISARVYSRNVFAASVAPLVAGRALTALGCTVGVVLLAVGPLCVGVDIDDLPDIVLLLKFMLCTSKKKIRDADQVHVVVCCQESSASPTNPFTPRDDEETEDCLFLSVYTPSLNPPTLLPTIVWLHGGGYVLGFAGQYDGADLVQESNNKIVVVIIQYRLGLFGFLAGEQVKEGGALNAGLLDQDFALRWVHDHIDKFGGDKNLVTIWGESAGAGSVLQQVVAHNGATTPKLFRAAITSSTFLPSQYNYNDTIPQVRILQPKLGMFFSLPSRFPRLIDDPSCNGTDPLGCLRTVDSATLGEINMNVIEHGFQGTFTFVPVVDGSFIVQSPTDSLIQGKVNGSDEQDMLLSVTNTNEGIPFINQSAQYNVAQYVRNIFPLFGVKESLAAAAVYHSLGSPLDQVNAIMGESIFKCPTYSLLEAFPKKAYKSQYAIPPALHSQDVINYFPDYTAFNSTLIYNNSNFINAFTQGFLSFVVNLNPNDKLRPSITPPWAKWSTLMTEMLFNRTEGGEPYIAPFRTSSALLVRCAFWKSVRHLMGQ</sequence>
<evidence type="ECO:0000256" key="1">
    <source>
        <dbReference type="ARBA" id="ARBA00005964"/>
    </source>
</evidence>
<feature type="domain" description="Carboxylesterase type B" evidence="4">
    <location>
        <begin position="85"/>
        <end position="513"/>
    </location>
</feature>
<evidence type="ECO:0000313" key="6">
    <source>
        <dbReference type="Proteomes" id="UP000623467"/>
    </source>
</evidence>
<dbReference type="InterPro" id="IPR019819">
    <property type="entry name" value="Carboxylesterase_B_CS"/>
</dbReference>
<dbReference type="InterPro" id="IPR029058">
    <property type="entry name" value="AB_hydrolase_fold"/>
</dbReference>
<protein>
    <recommendedName>
        <fullName evidence="3">Carboxylic ester hydrolase</fullName>
        <ecNumber evidence="3">3.1.1.-</ecNumber>
    </recommendedName>
</protein>
<dbReference type="PANTHER" id="PTHR11559">
    <property type="entry name" value="CARBOXYLESTERASE"/>
    <property type="match status" value="1"/>
</dbReference>
<gene>
    <name evidence="5" type="ORF">MSAN_01870900</name>
</gene>
<dbReference type="Gene3D" id="3.40.50.1820">
    <property type="entry name" value="alpha/beta hydrolase"/>
    <property type="match status" value="1"/>
</dbReference>
<evidence type="ECO:0000256" key="3">
    <source>
        <dbReference type="RuleBase" id="RU361235"/>
    </source>
</evidence>
<keyword evidence="2 3" id="KW-0378">Hydrolase</keyword>
<evidence type="ECO:0000313" key="5">
    <source>
        <dbReference type="EMBL" id="KAF7346430.1"/>
    </source>
</evidence>
<organism evidence="5 6">
    <name type="scientific">Mycena sanguinolenta</name>
    <dbReference type="NCBI Taxonomy" id="230812"/>
    <lineage>
        <taxon>Eukaryota</taxon>
        <taxon>Fungi</taxon>
        <taxon>Dikarya</taxon>
        <taxon>Basidiomycota</taxon>
        <taxon>Agaricomycotina</taxon>
        <taxon>Agaricomycetes</taxon>
        <taxon>Agaricomycetidae</taxon>
        <taxon>Agaricales</taxon>
        <taxon>Marasmiineae</taxon>
        <taxon>Mycenaceae</taxon>
        <taxon>Mycena</taxon>
    </lineage>
</organism>
<proteinExistence type="inferred from homology"/>
<name>A0A8H6XUA4_9AGAR</name>
<comment type="similarity">
    <text evidence="1 3">Belongs to the type-B carboxylesterase/lipase family.</text>
</comment>
<dbReference type="PROSITE" id="PS00122">
    <property type="entry name" value="CARBOXYLESTERASE_B_1"/>
    <property type="match status" value="1"/>
</dbReference>
<dbReference type="OrthoDB" id="408631at2759"/>
<accession>A0A8H6XUA4</accession>
<evidence type="ECO:0000256" key="2">
    <source>
        <dbReference type="ARBA" id="ARBA00022801"/>
    </source>
</evidence>
<evidence type="ECO:0000259" key="4">
    <source>
        <dbReference type="Pfam" id="PF00135"/>
    </source>
</evidence>
<comment type="caution">
    <text evidence="5">The sequence shown here is derived from an EMBL/GenBank/DDBJ whole genome shotgun (WGS) entry which is preliminary data.</text>
</comment>
<dbReference type="AlphaFoldDB" id="A0A8H6XUA4"/>
<dbReference type="InterPro" id="IPR002018">
    <property type="entry name" value="CarbesteraseB"/>
</dbReference>
<keyword evidence="6" id="KW-1185">Reference proteome</keyword>
<reference evidence="5" key="1">
    <citation type="submission" date="2020-05" db="EMBL/GenBank/DDBJ databases">
        <title>Mycena genomes resolve the evolution of fungal bioluminescence.</title>
        <authorList>
            <person name="Tsai I.J."/>
        </authorList>
    </citation>
    <scope>NUCLEOTIDE SEQUENCE</scope>
    <source>
        <strain evidence="5">160909Yilan</strain>
    </source>
</reference>
<dbReference type="SUPFAM" id="SSF53474">
    <property type="entry name" value="alpha/beta-Hydrolases"/>
    <property type="match status" value="1"/>
</dbReference>
<dbReference type="EMBL" id="JACAZH010000019">
    <property type="protein sequence ID" value="KAF7346430.1"/>
    <property type="molecule type" value="Genomic_DNA"/>
</dbReference>
<dbReference type="InterPro" id="IPR050309">
    <property type="entry name" value="Type-B_Carboxylest/Lipase"/>
</dbReference>